<sequence>MSGDQRLEIDPLINDTDSTYGDELSSYTSSITSSVVDYPEENGRRYHAFREGRYLIPNDDKESDRLDLLHAMFHKLLEGKLFLAPIGNSPVRVIDICTGTGVWAMEFADRFPSAEVIGNDLSPIQPSFVPPNVKFVVDDVEAEWAYETSPFDYIHARFLEVSIKDMPRLISQAYSSLSSGGWFEYQGWDTRLYSADGTTKGTSVERYNSIVLDTFAKGGYYIRVEPEKMEKWFRDAGFQNFHIKKFLLPLGTWPKDKRYKTIGAYNLLQAEEGLESMGLAVLTRLAGWTPEEVQILISQSRSDMRSPRVHSTFDLYALPHFPQF</sequence>
<evidence type="ECO:0000313" key="1">
    <source>
        <dbReference type="EMBL" id="KAI2393174.1"/>
    </source>
</evidence>
<comment type="caution">
    <text evidence="1">The sequence shown here is derived from an EMBL/GenBank/DDBJ whole genome shotgun (WGS) entry which is preliminary data.</text>
</comment>
<gene>
    <name evidence="1" type="ORF">LOY88_000232</name>
</gene>
<reference evidence="1" key="1">
    <citation type="journal article" date="2022" name="bioRxiv">
        <title>Population genetic analysis of Ophidiomyces ophidiicola, the causative agent of snake fungal disease, indicates recent introductions to the USA.</title>
        <authorList>
            <person name="Ladner J.T."/>
            <person name="Palmer J.M."/>
            <person name="Ettinger C.L."/>
            <person name="Stajich J.E."/>
            <person name="Farrell T.M."/>
            <person name="Glorioso B.M."/>
            <person name="Lawson B."/>
            <person name="Price S.J."/>
            <person name="Stengle A.G."/>
            <person name="Grear D.A."/>
            <person name="Lorch J.M."/>
        </authorList>
    </citation>
    <scope>NUCLEOTIDE SEQUENCE</scope>
    <source>
        <strain evidence="1">NWHC 24266-5</strain>
    </source>
</reference>
<proteinExistence type="predicted"/>
<organism evidence="1">
    <name type="scientific">Ophidiomyces ophidiicola</name>
    <dbReference type="NCBI Taxonomy" id="1387563"/>
    <lineage>
        <taxon>Eukaryota</taxon>
        <taxon>Fungi</taxon>
        <taxon>Dikarya</taxon>
        <taxon>Ascomycota</taxon>
        <taxon>Pezizomycotina</taxon>
        <taxon>Eurotiomycetes</taxon>
        <taxon>Eurotiomycetidae</taxon>
        <taxon>Onygenales</taxon>
        <taxon>Onygenaceae</taxon>
        <taxon>Ophidiomyces</taxon>
    </lineage>
</organism>
<protein>
    <submittedName>
        <fullName evidence="1">Uncharacterized protein</fullName>
    </submittedName>
</protein>
<accession>A0ACB8V8F5</accession>
<dbReference type="EMBL" id="JALBCA010000003">
    <property type="protein sequence ID" value="KAI2393174.1"/>
    <property type="molecule type" value="Genomic_DNA"/>
</dbReference>
<name>A0ACB8V8F5_9EURO</name>